<accession>A0A0E9X4W5</accession>
<proteinExistence type="predicted"/>
<reference evidence="1" key="1">
    <citation type="submission" date="2014-11" db="EMBL/GenBank/DDBJ databases">
        <authorList>
            <person name="Amaro Gonzalez C."/>
        </authorList>
    </citation>
    <scope>NUCLEOTIDE SEQUENCE</scope>
</reference>
<dbReference type="EMBL" id="GBXM01011657">
    <property type="protein sequence ID" value="JAH96920.1"/>
    <property type="molecule type" value="Transcribed_RNA"/>
</dbReference>
<name>A0A0E9X4W5_ANGAN</name>
<dbReference type="AlphaFoldDB" id="A0A0E9X4W5"/>
<sequence length="68" mass="8100">MHFTVVPWSKPPQGQQWQENYPEWHTGRSLRRTQTQEGRAHPPLTSYPCFRTYKINHNTELIEGPCLH</sequence>
<organism evidence="1">
    <name type="scientific">Anguilla anguilla</name>
    <name type="common">European freshwater eel</name>
    <name type="synonym">Muraena anguilla</name>
    <dbReference type="NCBI Taxonomy" id="7936"/>
    <lineage>
        <taxon>Eukaryota</taxon>
        <taxon>Metazoa</taxon>
        <taxon>Chordata</taxon>
        <taxon>Craniata</taxon>
        <taxon>Vertebrata</taxon>
        <taxon>Euteleostomi</taxon>
        <taxon>Actinopterygii</taxon>
        <taxon>Neopterygii</taxon>
        <taxon>Teleostei</taxon>
        <taxon>Anguilliformes</taxon>
        <taxon>Anguillidae</taxon>
        <taxon>Anguilla</taxon>
    </lineage>
</organism>
<evidence type="ECO:0000313" key="1">
    <source>
        <dbReference type="EMBL" id="JAH96920.1"/>
    </source>
</evidence>
<protein>
    <submittedName>
        <fullName evidence="1">Uncharacterized protein</fullName>
    </submittedName>
</protein>
<reference evidence="1" key="2">
    <citation type="journal article" date="2015" name="Fish Shellfish Immunol.">
        <title>Early steps in the European eel (Anguilla anguilla)-Vibrio vulnificus interaction in the gills: Role of the RtxA13 toxin.</title>
        <authorList>
            <person name="Callol A."/>
            <person name="Pajuelo D."/>
            <person name="Ebbesson L."/>
            <person name="Teles M."/>
            <person name="MacKenzie S."/>
            <person name="Amaro C."/>
        </authorList>
    </citation>
    <scope>NUCLEOTIDE SEQUENCE</scope>
</reference>